<dbReference type="STRING" id="246786.GS18_0206720"/>
<proteinExistence type="predicted"/>
<dbReference type="AlphaFoldDB" id="A0A084H128"/>
<dbReference type="CDD" id="cd00298">
    <property type="entry name" value="ACD_sHsps_p23-like"/>
    <property type="match status" value="1"/>
</dbReference>
<dbReference type="SUPFAM" id="SSF49764">
    <property type="entry name" value="HSP20-like chaperones"/>
    <property type="match status" value="1"/>
</dbReference>
<dbReference type="EMBL" id="JNVC02000002">
    <property type="protein sequence ID" value="KEZ53290.1"/>
    <property type="molecule type" value="Genomic_DNA"/>
</dbReference>
<comment type="caution">
    <text evidence="1">The sequence shown here is derived from an EMBL/GenBank/DDBJ whole genome shotgun (WGS) entry which is preliminary data.</text>
</comment>
<sequence length="155" mass="17906">MFPWNKKFPFNQTDAQMPDAFKNMNPKNVEDYIQNIMGNVFGEGFQTQFPYQGNVAPSKTQQTVSRKPELFETNDHIFVKISATEEQASNLRIQHNSNQLFIMNYPENGGQEKIILPSLVRRKGTRASYKNGVLEIRMQKNEDLQMSEIDVVSEN</sequence>
<organism evidence="1 2">
    <name type="scientific">Metabacillus indicus</name>
    <name type="common">Bacillus indicus</name>
    <dbReference type="NCBI Taxonomy" id="246786"/>
    <lineage>
        <taxon>Bacteria</taxon>
        <taxon>Bacillati</taxon>
        <taxon>Bacillota</taxon>
        <taxon>Bacilli</taxon>
        <taxon>Bacillales</taxon>
        <taxon>Bacillaceae</taxon>
        <taxon>Metabacillus</taxon>
    </lineage>
</organism>
<dbReference type="OrthoDB" id="2905328at2"/>
<protein>
    <submittedName>
        <fullName evidence="1">Uncharacterized protein</fullName>
    </submittedName>
</protein>
<evidence type="ECO:0000313" key="2">
    <source>
        <dbReference type="Proteomes" id="UP000028549"/>
    </source>
</evidence>
<keyword evidence="2" id="KW-1185">Reference proteome</keyword>
<reference evidence="1 2" key="1">
    <citation type="journal article" date="2005" name="Int. J. Syst. Evol. Microbiol.">
        <title>Bacillus cibi sp. nov., isolated from jeotgal, a traditional Korean fermented seafood.</title>
        <authorList>
            <person name="Yoon J.H."/>
            <person name="Lee C.H."/>
            <person name="Oh T.K."/>
        </authorList>
    </citation>
    <scope>NUCLEOTIDE SEQUENCE [LARGE SCALE GENOMIC DNA]</scope>
    <source>
        <strain evidence="1 2">DSM 16189</strain>
    </source>
</reference>
<evidence type="ECO:0000313" key="1">
    <source>
        <dbReference type="EMBL" id="KEZ53290.1"/>
    </source>
</evidence>
<accession>A0A084H128</accession>
<dbReference type="Gene3D" id="2.60.40.790">
    <property type="match status" value="1"/>
</dbReference>
<dbReference type="InterPro" id="IPR008978">
    <property type="entry name" value="HSP20-like_chaperone"/>
</dbReference>
<dbReference type="RefSeq" id="WP_029280786.1">
    <property type="nucleotide sequence ID" value="NZ_CANLZQ010000004.1"/>
</dbReference>
<name>A0A084H128_METID</name>
<gene>
    <name evidence="1" type="ORF">GS18_0206720</name>
</gene>
<dbReference type="Proteomes" id="UP000028549">
    <property type="component" value="Unassembled WGS sequence"/>
</dbReference>